<evidence type="ECO:0000256" key="6">
    <source>
        <dbReference type="PROSITE-ProRule" id="PRU00117"/>
    </source>
</evidence>
<evidence type="ECO:0000256" key="2">
    <source>
        <dbReference type="ARBA" id="ARBA00006357"/>
    </source>
</evidence>
<feature type="region of interest" description="Disordered" evidence="7">
    <location>
        <begin position="1"/>
        <end position="26"/>
    </location>
</feature>
<keyword evidence="3" id="KW-0540">Nuclease</keyword>
<evidence type="ECO:0000259" key="8">
    <source>
        <dbReference type="SMART" id="SM00322"/>
    </source>
</evidence>
<evidence type="ECO:0000259" key="9">
    <source>
        <dbReference type="SMART" id="SM00479"/>
    </source>
</evidence>
<dbReference type="Proteomes" id="UP001230188">
    <property type="component" value="Unassembled WGS sequence"/>
</dbReference>
<keyword evidence="4" id="KW-0378">Hydrolase</keyword>
<protein>
    <recommendedName>
        <fullName evidence="12">Exonuclease domain-containing protein</fullName>
    </recommendedName>
</protein>
<feature type="domain" description="K Homology" evidence="8">
    <location>
        <begin position="278"/>
        <end position="352"/>
    </location>
</feature>
<sequence>MERAYDTLATPGKRRRRTSECSSPMTPEVRRAAAMEPLRLAAELGALAASTARHPRFASKELYGPLLSTEEDWLVLASKPGRGFSPKIIALDVEMCERDGEQRPVSAAIVSFSIPEGERVLFQGLVDPGIDNETVDWKTEFHGITPEMLETARRSGDLFTVNDVRAILAAEWDDLTFLAGHRLCGDLNVLKIKGPALRRRAIDTMLLHWTPTEPAPGLATLVRATVRHNALADARATMEVVLDDLAALQDSLAEPANRAPRPKKKNNNNNNHNHVAAATAQVTLSIAERHVGRLIGKRGSTLDAIRAKVDDARCVIHIDARGDPDKPSAKRRVRVEANEVDLVKRCLLIIMTYVPDIAAECRSAQRSLANGGDPPHTAPPAVSKEDT</sequence>
<accession>A0AAD7XKF1</accession>
<dbReference type="GO" id="GO:0003723">
    <property type="term" value="F:RNA binding"/>
    <property type="evidence" value="ECO:0007669"/>
    <property type="project" value="UniProtKB-UniRule"/>
</dbReference>
<evidence type="ECO:0000256" key="7">
    <source>
        <dbReference type="SAM" id="MobiDB-lite"/>
    </source>
</evidence>
<proteinExistence type="inferred from homology"/>
<keyword evidence="5" id="KW-0539">Nucleus</keyword>
<evidence type="ECO:0000256" key="1">
    <source>
        <dbReference type="ARBA" id="ARBA00004123"/>
    </source>
</evidence>
<dbReference type="InterPro" id="IPR036397">
    <property type="entry name" value="RNaseH_sf"/>
</dbReference>
<evidence type="ECO:0000256" key="4">
    <source>
        <dbReference type="ARBA" id="ARBA00022801"/>
    </source>
</evidence>
<dbReference type="SUPFAM" id="SSF53098">
    <property type="entry name" value="Ribonuclease H-like"/>
    <property type="match status" value="1"/>
</dbReference>
<reference evidence="10" key="1">
    <citation type="submission" date="2023-01" db="EMBL/GenBank/DDBJ databases">
        <title>Metagenome sequencing of chrysophaentin producing Chrysophaeum taylorii.</title>
        <authorList>
            <person name="Davison J."/>
            <person name="Bewley C."/>
        </authorList>
    </citation>
    <scope>NUCLEOTIDE SEQUENCE</scope>
    <source>
        <strain evidence="10">NIES-1699</strain>
    </source>
</reference>
<dbReference type="InterPro" id="IPR047021">
    <property type="entry name" value="REXO1/3/4-like"/>
</dbReference>
<dbReference type="SMART" id="SM00322">
    <property type="entry name" value="KH"/>
    <property type="match status" value="1"/>
</dbReference>
<dbReference type="PROSITE" id="PS50084">
    <property type="entry name" value="KH_TYPE_1"/>
    <property type="match status" value="1"/>
</dbReference>
<keyword evidence="6" id="KW-0694">RNA-binding</keyword>
<dbReference type="InterPro" id="IPR036612">
    <property type="entry name" value="KH_dom_type_1_sf"/>
</dbReference>
<evidence type="ECO:0000256" key="5">
    <source>
        <dbReference type="ARBA" id="ARBA00023242"/>
    </source>
</evidence>
<dbReference type="Gene3D" id="3.30.420.10">
    <property type="entry name" value="Ribonuclease H-like superfamily/Ribonuclease H"/>
    <property type="match status" value="1"/>
</dbReference>
<keyword evidence="11" id="KW-1185">Reference proteome</keyword>
<dbReference type="InterPro" id="IPR013520">
    <property type="entry name" value="Ribonucl_H"/>
</dbReference>
<dbReference type="SUPFAM" id="SSF54791">
    <property type="entry name" value="Eukaryotic type KH-domain (KH-domain type I)"/>
    <property type="match status" value="1"/>
</dbReference>
<feature type="domain" description="Exonuclease" evidence="9">
    <location>
        <begin position="87"/>
        <end position="250"/>
    </location>
</feature>
<comment type="subcellular location">
    <subcellularLocation>
        <location evidence="1">Nucleus</location>
    </subcellularLocation>
</comment>
<dbReference type="SMART" id="SM00479">
    <property type="entry name" value="EXOIII"/>
    <property type="match status" value="1"/>
</dbReference>
<dbReference type="PANTHER" id="PTHR12801">
    <property type="entry name" value="RNA EXONUCLEASE REXO1 / RECO3 FAMILY MEMBER-RELATED"/>
    <property type="match status" value="1"/>
</dbReference>
<dbReference type="Pfam" id="PF00929">
    <property type="entry name" value="RNase_T"/>
    <property type="match status" value="1"/>
</dbReference>
<dbReference type="EMBL" id="JAQMWT010000435">
    <property type="protein sequence ID" value="KAJ8601394.1"/>
    <property type="molecule type" value="Genomic_DNA"/>
</dbReference>
<dbReference type="Gene3D" id="3.30.1370.10">
    <property type="entry name" value="K Homology domain, type 1"/>
    <property type="match status" value="1"/>
</dbReference>
<name>A0AAD7XKF1_9STRA</name>
<comment type="caution">
    <text evidence="10">The sequence shown here is derived from an EMBL/GenBank/DDBJ whole genome shotgun (WGS) entry which is preliminary data.</text>
</comment>
<dbReference type="InterPro" id="IPR012337">
    <property type="entry name" value="RNaseH-like_sf"/>
</dbReference>
<dbReference type="PANTHER" id="PTHR12801:SF115">
    <property type="entry name" value="FI18136P1-RELATED"/>
    <property type="match status" value="1"/>
</dbReference>
<comment type="similarity">
    <text evidence="2">Belongs to the REXO1/REXO3 family.</text>
</comment>
<evidence type="ECO:0000313" key="11">
    <source>
        <dbReference type="Proteomes" id="UP001230188"/>
    </source>
</evidence>
<dbReference type="Pfam" id="PF00013">
    <property type="entry name" value="KH_1"/>
    <property type="match status" value="1"/>
</dbReference>
<dbReference type="GO" id="GO:0005634">
    <property type="term" value="C:nucleus"/>
    <property type="evidence" value="ECO:0007669"/>
    <property type="project" value="UniProtKB-SubCell"/>
</dbReference>
<dbReference type="AlphaFoldDB" id="A0AAD7XKF1"/>
<dbReference type="InterPro" id="IPR004087">
    <property type="entry name" value="KH_dom"/>
</dbReference>
<evidence type="ECO:0008006" key="12">
    <source>
        <dbReference type="Google" id="ProtNLM"/>
    </source>
</evidence>
<dbReference type="CDD" id="cd00105">
    <property type="entry name" value="KH-I"/>
    <property type="match status" value="1"/>
</dbReference>
<organism evidence="10 11">
    <name type="scientific">Chrysophaeum taylorii</name>
    <dbReference type="NCBI Taxonomy" id="2483200"/>
    <lineage>
        <taxon>Eukaryota</taxon>
        <taxon>Sar</taxon>
        <taxon>Stramenopiles</taxon>
        <taxon>Ochrophyta</taxon>
        <taxon>Pelagophyceae</taxon>
        <taxon>Pelagomonadales</taxon>
        <taxon>Pelagomonadaceae</taxon>
        <taxon>Chrysophaeum</taxon>
    </lineage>
</organism>
<dbReference type="GO" id="GO:0004527">
    <property type="term" value="F:exonuclease activity"/>
    <property type="evidence" value="ECO:0007669"/>
    <property type="project" value="InterPro"/>
</dbReference>
<evidence type="ECO:0000313" key="10">
    <source>
        <dbReference type="EMBL" id="KAJ8601394.1"/>
    </source>
</evidence>
<feature type="region of interest" description="Disordered" evidence="7">
    <location>
        <begin position="367"/>
        <end position="387"/>
    </location>
</feature>
<evidence type="ECO:0000256" key="3">
    <source>
        <dbReference type="ARBA" id="ARBA00022722"/>
    </source>
</evidence>
<gene>
    <name evidence="10" type="ORF">CTAYLR_005003</name>
</gene>
<dbReference type="InterPro" id="IPR004088">
    <property type="entry name" value="KH_dom_type_1"/>
</dbReference>